<name>A0A7M5XBN8_9CNID</name>
<dbReference type="GO" id="GO:0005524">
    <property type="term" value="F:ATP binding"/>
    <property type="evidence" value="ECO:0007669"/>
    <property type="project" value="UniProtKB-KW"/>
</dbReference>
<dbReference type="AlphaFoldDB" id="A0A7M5XBN8"/>
<feature type="region of interest" description="Disordered" evidence="4">
    <location>
        <begin position="847"/>
        <end position="871"/>
    </location>
</feature>
<dbReference type="Pfam" id="PF00211">
    <property type="entry name" value="Guanylate_cyc"/>
    <property type="match status" value="2"/>
</dbReference>
<dbReference type="CDD" id="cd07302">
    <property type="entry name" value="CHD"/>
    <property type="match status" value="2"/>
</dbReference>
<reference evidence="6" key="1">
    <citation type="submission" date="2021-01" db="UniProtKB">
        <authorList>
            <consortium name="EnsemblMetazoa"/>
        </authorList>
    </citation>
    <scope>IDENTIFICATION</scope>
</reference>
<evidence type="ECO:0000256" key="1">
    <source>
        <dbReference type="ARBA" id="ARBA00022741"/>
    </source>
</evidence>
<proteinExistence type="predicted"/>
<accession>A0A7M5XBN8</accession>
<dbReference type="InterPro" id="IPR001054">
    <property type="entry name" value="A/G_cyclase"/>
</dbReference>
<dbReference type="FunFam" id="3.30.70.1230:FF:000021">
    <property type="entry name" value="Adenylate cyclase type 10"/>
    <property type="match status" value="1"/>
</dbReference>
<evidence type="ECO:0000256" key="3">
    <source>
        <dbReference type="ARBA" id="ARBA00023239"/>
    </source>
</evidence>
<keyword evidence="2" id="KW-0067">ATP-binding</keyword>
<feature type="domain" description="Guanylate cyclase" evidence="5">
    <location>
        <begin position="53"/>
        <end position="195"/>
    </location>
</feature>
<dbReference type="OrthoDB" id="194468at2759"/>
<dbReference type="GO" id="GO:0035556">
    <property type="term" value="P:intracellular signal transduction"/>
    <property type="evidence" value="ECO:0007669"/>
    <property type="project" value="InterPro"/>
</dbReference>
<dbReference type="GO" id="GO:0009190">
    <property type="term" value="P:cyclic nucleotide biosynthetic process"/>
    <property type="evidence" value="ECO:0007669"/>
    <property type="project" value="InterPro"/>
</dbReference>
<dbReference type="GO" id="GO:0005737">
    <property type="term" value="C:cytoplasm"/>
    <property type="evidence" value="ECO:0007669"/>
    <property type="project" value="TreeGrafter"/>
</dbReference>
<keyword evidence="7" id="KW-1185">Reference proteome</keyword>
<dbReference type="Pfam" id="PF13191">
    <property type="entry name" value="AAA_16"/>
    <property type="match status" value="1"/>
</dbReference>
<dbReference type="Proteomes" id="UP000594262">
    <property type="component" value="Unplaced"/>
</dbReference>
<keyword evidence="3" id="KW-0456">Lyase</keyword>
<dbReference type="InterPro" id="IPR029787">
    <property type="entry name" value="Nucleotide_cyclase"/>
</dbReference>
<dbReference type="SUPFAM" id="SSF52540">
    <property type="entry name" value="P-loop containing nucleoside triphosphate hydrolases"/>
    <property type="match status" value="1"/>
</dbReference>
<dbReference type="InterPro" id="IPR027417">
    <property type="entry name" value="P-loop_NTPase"/>
</dbReference>
<dbReference type="EnsemblMetazoa" id="CLYHEMT020277.3">
    <property type="protein sequence ID" value="CLYHEMP020277.3"/>
    <property type="gene ID" value="CLYHEMG020277"/>
</dbReference>
<sequence>MLSASQSLPPQRSDILKAEQDDTTRQLLAHVPNSLIYFDHTKNMPATKEFLGVVLFADISGFTKLTECYSTLETSADGTSGTDKLSATLNAYIGKIVEEIIQSNGDILKFAGDAILATWKCSDIGHNAKALLNKVINCSIDIQKKCHNFVTEVGIVLCVKLAIAVGPMCLTFVGLPTDKEFDLSGDAVDDVGLTEKQATPGAVILSQLAWANCDQSLFDVTPLKNNRFFKIIGHSQNNSKPEQIGDDETRGNNTLLQTINRSVTSPLDSLIDQVLDYTQDMPKALMLDEDEKVTTDIYLTQTVIEASKKEKDKKKNKFDRLTMTSNLTSSEIDNLRAYVATPVLDKLDNGQNLDWLSEMRQVSVLFINMKLPEPAHDASKALQKAFEVVNEACSKFQGNLNKLFGFDKGCTFVVIFGLPGQKHEDDPVRALKCALAIFDSLHSIQEIINESIGVTTGLAFTGVVGHKDRHEYTVIGSKVNMAARLMMFYPGLLTCDAETYEASKSRLRKHDFAVQPYIELKGMKDPGVVREYNPNSGKKDDEDDFDFPILGRKKELDQIDRLFEEHKHNVKSHVIVIEGDAGIGKTRLLEQIMDEGEKRRFRVIYVEGDLAQAQTSGYISNTVIKLIFELDSLERDFLFNAFKDDDEIMENLNLIKDLLGLASSSNIRIDQSENHNPDRYHYRRKMILKVITILSVQQPCLIAIDNARYIDEKSWSFFKDLAQQTQCMMAFSIRTMTSSPLSPIASDMIDSTNALRLDLAGLGQQYVVDFICQLLQVCEIPKKLHELIQKKSQGVPSWCEQLIKDALYANTIQVIAKPITEDQELSKPGHPDYKAFNKDFMNSHNFEVPISRPGSRRESTSQQQQRSSKTPKFDVLKNLTITSNKLEDQFVYKPEEYVSATEGVVPGENDEICIITPGADLKSVLQPDSVKDMVLARMDRMSLNEQTVLKCAAVLGQSFTRDLLTAIIPKNCVNMLDTTLYNLCKQQFFECGSLQLQSAQQRSQSSHTIMLENKTQQHHYHHHHGHGSIQNTQVLCACYSFEGYPLINLSQSNNYSDRKNVSVFIFISVTHCTRSGVRSVAGRPTEITYGKSCTLFGSLFG</sequence>
<dbReference type="PROSITE" id="PS50125">
    <property type="entry name" value="GUANYLATE_CYCLASE_2"/>
    <property type="match status" value="2"/>
</dbReference>
<organism evidence="6 7">
    <name type="scientific">Clytia hemisphaerica</name>
    <dbReference type="NCBI Taxonomy" id="252671"/>
    <lineage>
        <taxon>Eukaryota</taxon>
        <taxon>Metazoa</taxon>
        <taxon>Cnidaria</taxon>
        <taxon>Hydrozoa</taxon>
        <taxon>Hydroidolina</taxon>
        <taxon>Leptothecata</taxon>
        <taxon>Obeliida</taxon>
        <taxon>Clytiidae</taxon>
        <taxon>Clytia</taxon>
    </lineage>
</organism>
<evidence type="ECO:0000256" key="4">
    <source>
        <dbReference type="SAM" id="MobiDB-lite"/>
    </source>
</evidence>
<evidence type="ECO:0000313" key="7">
    <source>
        <dbReference type="Proteomes" id="UP000594262"/>
    </source>
</evidence>
<protein>
    <recommendedName>
        <fullName evidence="5">Guanylate cyclase domain-containing protein</fullName>
    </recommendedName>
</protein>
<dbReference type="PANTHER" id="PTHR16305:SF28">
    <property type="entry name" value="GUANYLATE CYCLASE DOMAIN-CONTAINING PROTEIN"/>
    <property type="match status" value="1"/>
</dbReference>
<dbReference type="Gene3D" id="3.30.70.1230">
    <property type="entry name" value="Nucleotide cyclase"/>
    <property type="match status" value="2"/>
</dbReference>
<evidence type="ECO:0000259" key="5">
    <source>
        <dbReference type="PROSITE" id="PS50125"/>
    </source>
</evidence>
<evidence type="ECO:0000313" key="6">
    <source>
        <dbReference type="EnsemblMetazoa" id="CLYHEMP020277.3"/>
    </source>
</evidence>
<dbReference type="GO" id="GO:0004016">
    <property type="term" value="F:adenylate cyclase activity"/>
    <property type="evidence" value="ECO:0007669"/>
    <property type="project" value="TreeGrafter"/>
</dbReference>
<dbReference type="InterPro" id="IPR041664">
    <property type="entry name" value="AAA_16"/>
</dbReference>
<dbReference type="Gene3D" id="3.40.50.300">
    <property type="entry name" value="P-loop containing nucleotide triphosphate hydrolases"/>
    <property type="match status" value="1"/>
</dbReference>
<dbReference type="PANTHER" id="PTHR16305">
    <property type="entry name" value="TESTICULAR SOLUBLE ADENYLYL CYCLASE"/>
    <property type="match status" value="1"/>
</dbReference>
<dbReference type="FunFam" id="3.30.70.1230:FF:000017">
    <property type="entry name" value="Adenylate cyclase type 10"/>
    <property type="match status" value="1"/>
</dbReference>
<feature type="domain" description="Guanylate cyclase" evidence="5">
    <location>
        <begin position="409"/>
        <end position="486"/>
    </location>
</feature>
<dbReference type="SUPFAM" id="SSF55073">
    <property type="entry name" value="Nucleotide cyclase"/>
    <property type="match status" value="2"/>
</dbReference>
<keyword evidence="1" id="KW-0547">Nucleotide-binding</keyword>
<evidence type="ECO:0000256" key="2">
    <source>
        <dbReference type="ARBA" id="ARBA00022840"/>
    </source>
</evidence>
<dbReference type="CDD" id="cd01120">
    <property type="entry name" value="RecA-like_superfamily"/>
    <property type="match status" value="1"/>
</dbReference>